<name>A0A8S1LNJ6_PARPR</name>
<dbReference type="OMA" id="NCQEIDF"/>
<gene>
    <name evidence="3" type="ORF">PPRIM_AZ9-3.1.T0410233</name>
</gene>
<feature type="coiled-coil region" evidence="2">
    <location>
        <begin position="287"/>
        <end position="328"/>
    </location>
</feature>
<evidence type="ECO:0000256" key="1">
    <source>
        <dbReference type="ARBA" id="ARBA00009550"/>
    </source>
</evidence>
<reference evidence="3" key="1">
    <citation type="submission" date="2021-01" db="EMBL/GenBank/DDBJ databases">
        <authorList>
            <consortium name="Genoscope - CEA"/>
            <person name="William W."/>
        </authorList>
    </citation>
    <scope>NUCLEOTIDE SEQUENCE</scope>
</reference>
<dbReference type="EMBL" id="CAJJDM010000040">
    <property type="protein sequence ID" value="CAD8067922.1"/>
    <property type="molecule type" value="Genomic_DNA"/>
</dbReference>
<dbReference type="GO" id="GO:0019905">
    <property type="term" value="F:syntaxin binding"/>
    <property type="evidence" value="ECO:0007669"/>
    <property type="project" value="InterPro"/>
</dbReference>
<protein>
    <submittedName>
        <fullName evidence="3">Uncharacterized protein</fullName>
    </submittedName>
</protein>
<dbReference type="Pfam" id="PF09728">
    <property type="entry name" value="Taxilin"/>
    <property type="match status" value="1"/>
</dbReference>
<evidence type="ECO:0000256" key="2">
    <source>
        <dbReference type="SAM" id="Coils"/>
    </source>
</evidence>
<dbReference type="AlphaFoldDB" id="A0A8S1LNJ6"/>
<proteinExistence type="inferred from homology"/>
<organism evidence="3 4">
    <name type="scientific">Paramecium primaurelia</name>
    <dbReference type="NCBI Taxonomy" id="5886"/>
    <lineage>
        <taxon>Eukaryota</taxon>
        <taxon>Sar</taxon>
        <taxon>Alveolata</taxon>
        <taxon>Ciliophora</taxon>
        <taxon>Intramacronucleata</taxon>
        <taxon>Oligohymenophorea</taxon>
        <taxon>Peniculida</taxon>
        <taxon>Parameciidae</taxon>
        <taxon>Paramecium</taxon>
    </lineage>
</organism>
<evidence type="ECO:0000313" key="3">
    <source>
        <dbReference type="EMBL" id="CAD8067922.1"/>
    </source>
</evidence>
<dbReference type="InterPro" id="IPR026183">
    <property type="entry name" value="Taxilin_fam"/>
</dbReference>
<evidence type="ECO:0000313" key="4">
    <source>
        <dbReference type="Proteomes" id="UP000688137"/>
    </source>
</evidence>
<accession>A0A8S1LNJ6</accession>
<comment type="caution">
    <text evidence="3">The sequence shown here is derived from an EMBL/GenBank/DDBJ whole genome shotgun (WGS) entry which is preliminary data.</text>
</comment>
<keyword evidence="4" id="KW-1185">Reference proteome</keyword>
<sequence length="338" mass="40257">MIQELLAQKYAQLSEKPADNVDFTKTEEVYKELIKNLNEDLSIEQLKQLGNQFLDFLQVLQQDEFICRKRAKEETQDKDQLLHKEYPQLQDKLQKLKQNCQEIDFNAKKVNETLKKLPEIEEANRKSMKDKFYEDVKDVKDKIQQEEQDAQKFAEENLKIREEMQALIAQYEQKEKDFWDKVKQNEEEQKNDTKKYMEQFEKMQGDAQKAMQEKQLIQDAQKQLNDKKMKLQVYKGKQNEFVETFEKSTSTFQNLTGEFLKLAFKAKEDEEKSILNQQRADKANLLTVEIAQKNADLKLQIENIEKEKDKLRAEILELNNQKKLQTQNQQQQKTNGEN</sequence>
<feature type="coiled-coil region" evidence="2">
    <location>
        <begin position="86"/>
        <end position="237"/>
    </location>
</feature>
<dbReference type="Proteomes" id="UP000688137">
    <property type="component" value="Unassembled WGS sequence"/>
</dbReference>
<comment type="similarity">
    <text evidence="1">Belongs to the taxilin family.</text>
</comment>
<keyword evidence="2" id="KW-0175">Coiled coil</keyword>